<keyword evidence="1" id="KW-0812">Transmembrane</keyword>
<organism evidence="2 3">
    <name type="scientific">Caulobacter hibisci</name>
    <dbReference type="NCBI Taxonomy" id="2035993"/>
    <lineage>
        <taxon>Bacteria</taxon>
        <taxon>Pseudomonadati</taxon>
        <taxon>Pseudomonadota</taxon>
        <taxon>Alphaproteobacteria</taxon>
        <taxon>Caulobacterales</taxon>
        <taxon>Caulobacteraceae</taxon>
        <taxon>Caulobacter</taxon>
    </lineage>
</organism>
<dbReference type="RefSeq" id="WP_198578776.1">
    <property type="nucleotide sequence ID" value="NZ_JADWOX010000030.1"/>
</dbReference>
<gene>
    <name evidence="2" type="ORF">I4Q42_24740</name>
</gene>
<proteinExistence type="predicted"/>
<dbReference type="EMBL" id="JADWOX010000030">
    <property type="protein sequence ID" value="MBI1686889.1"/>
    <property type="molecule type" value="Genomic_DNA"/>
</dbReference>
<evidence type="ECO:0000313" key="3">
    <source>
        <dbReference type="Proteomes" id="UP000639859"/>
    </source>
</evidence>
<feature type="transmembrane region" description="Helical" evidence="1">
    <location>
        <begin position="20"/>
        <end position="43"/>
    </location>
</feature>
<dbReference type="Proteomes" id="UP000639859">
    <property type="component" value="Unassembled WGS sequence"/>
</dbReference>
<keyword evidence="1" id="KW-0472">Membrane</keyword>
<name>A0ABS0T4W3_9CAUL</name>
<sequence>MLQLFTRHPRQVGETYGEHFAMAWSFGLPMVAAGLACLVHGLLPFLFERTGSDCVKALHARMKGRGAPASALAPAGYQAFDAAI</sequence>
<protein>
    <recommendedName>
        <fullName evidence="4">Capsule biosynthesis protein</fullName>
    </recommendedName>
</protein>
<dbReference type="InterPro" id="IPR045936">
    <property type="entry name" value="DUF6356"/>
</dbReference>
<evidence type="ECO:0008006" key="4">
    <source>
        <dbReference type="Google" id="ProtNLM"/>
    </source>
</evidence>
<accession>A0ABS0T4W3</accession>
<evidence type="ECO:0000313" key="2">
    <source>
        <dbReference type="EMBL" id="MBI1686889.1"/>
    </source>
</evidence>
<dbReference type="Pfam" id="PF19883">
    <property type="entry name" value="DUF6356"/>
    <property type="match status" value="1"/>
</dbReference>
<keyword evidence="3" id="KW-1185">Reference proteome</keyword>
<keyword evidence="1" id="KW-1133">Transmembrane helix</keyword>
<reference evidence="2 3" key="1">
    <citation type="submission" date="2020-11" db="EMBL/GenBank/DDBJ databases">
        <title>genome sequence of strain KACC 18849.</title>
        <authorList>
            <person name="Gao J."/>
            <person name="Zhang X."/>
        </authorList>
    </citation>
    <scope>NUCLEOTIDE SEQUENCE [LARGE SCALE GENOMIC DNA]</scope>
    <source>
        <strain evidence="2 3">KACC 18849</strain>
    </source>
</reference>
<evidence type="ECO:0000256" key="1">
    <source>
        <dbReference type="SAM" id="Phobius"/>
    </source>
</evidence>
<comment type="caution">
    <text evidence="2">The sequence shown here is derived from an EMBL/GenBank/DDBJ whole genome shotgun (WGS) entry which is preliminary data.</text>
</comment>